<dbReference type="AlphaFoldDB" id="A0A7I9XUB0"/>
<organism evidence="2 3">
    <name type="scientific">Mycobacterium botniense</name>
    <dbReference type="NCBI Taxonomy" id="84962"/>
    <lineage>
        <taxon>Bacteria</taxon>
        <taxon>Bacillati</taxon>
        <taxon>Actinomycetota</taxon>
        <taxon>Actinomycetes</taxon>
        <taxon>Mycobacteriales</taxon>
        <taxon>Mycobacteriaceae</taxon>
        <taxon>Mycobacterium</taxon>
    </lineage>
</organism>
<evidence type="ECO:0000256" key="1">
    <source>
        <dbReference type="SAM" id="MobiDB-lite"/>
    </source>
</evidence>
<gene>
    <name evidence="2" type="ORF">MBOT_09580</name>
</gene>
<evidence type="ECO:0000313" key="3">
    <source>
        <dbReference type="Proteomes" id="UP000465361"/>
    </source>
</evidence>
<comment type="caution">
    <text evidence="2">The sequence shown here is derived from an EMBL/GenBank/DDBJ whole genome shotgun (WGS) entry which is preliminary data.</text>
</comment>
<proteinExistence type="predicted"/>
<protein>
    <submittedName>
        <fullName evidence="2">Uncharacterized protein</fullName>
    </submittedName>
</protein>
<accession>A0A7I9XUB0</accession>
<feature type="compositionally biased region" description="Basic and acidic residues" evidence="1">
    <location>
        <begin position="69"/>
        <end position="81"/>
    </location>
</feature>
<dbReference type="EMBL" id="BLKW01000002">
    <property type="protein sequence ID" value="GFG73593.1"/>
    <property type="molecule type" value="Genomic_DNA"/>
</dbReference>
<dbReference type="Proteomes" id="UP000465361">
    <property type="component" value="Unassembled WGS sequence"/>
</dbReference>
<keyword evidence="3" id="KW-1185">Reference proteome</keyword>
<feature type="region of interest" description="Disordered" evidence="1">
    <location>
        <begin position="1"/>
        <end position="103"/>
    </location>
</feature>
<evidence type="ECO:0000313" key="2">
    <source>
        <dbReference type="EMBL" id="GFG73593.1"/>
    </source>
</evidence>
<sequence>MPHYTHNPYPEPDPAPSYGQSGGACDPLRLHRDHPGDQSTEFSWGPGPVAPHLNGRPPSEGGVYRGRSPRVDPPRNAERVGRPRIRPGPLDEARGYPGDPVAP</sequence>
<reference evidence="2 3" key="1">
    <citation type="journal article" date="2019" name="Emerg. Microbes Infect.">
        <title>Comprehensive subspecies identification of 175 nontuberculous mycobacteria species based on 7547 genomic profiles.</title>
        <authorList>
            <person name="Matsumoto Y."/>
            <person name="Kinjo T."/>
            <person name="Motooka D."/>
            <person name="Nabeya D."/>
            <person name="Jung N."/>
            <person name="Uechi K."/>
            <person name="Horii T."/>
            <person name="Iida T."/>
            <person name="Fujita J."/>
            <person name="Nakamura S."/>
        </authorList>
    </citation>
    <scope>NUCLEOTIDE SEQUENCE [LARGE SCALE GENOMIC DNA]</scope>
    <source>
        <strain evidence="2 3">JCM 17322</strain>
    </source>
</reference>
<name>A0A7I9XUB0_9MYCO</name>